<evidence type="ECO:0000259" key="2">
    <source>
        <dbReference type="Pfam" id="PF15477"/>
    </source>
</evidence>
<feature type="compositionally biased region" description="Basic and acidic residues" evidence="1">
    <location>
        <begin position="325"/>
        <end position="352"/>
    </location>
</feature>
<dbReference type="EMBL" id="JABFUD020000013">
    <property type="protein sequence ID" value="KAI5071103.1"/>
    <property type="molecule type" value="Genomic_DNA"/>
</dbReference>
<feature type="compositionally biased region" description="Basic and acidic residues" evidence="1">
    <location>
        <begin position="101"/>
        <end position="120"/>
    </location>
</feature>
<proteinExistence type="predicted"/>
<feature type="compositionally biased region" description="Basic and acidic residues" evidence="1">
    <location>
        <begin position="61"/>
        <end position="87"/>
    </location>
</feature>
<feature type="compositionally biased region" description="Basic and acidic residues" evidence="1">
    <location>
        <begin position="225"/>
        <end position="290"/>
    </location>
</feature>
<name>A0A9D4UPM0_ADICA</name>
<reference evidence="3" key="1">
    <citation type="submission" date="2021-01" db="EMBL/GenBank/DDBJ databases">
        <title>Adiantum capillus-veneris genome.</title>
        <authorList>
            <person name="Fang Y."/>
            <person name="Liao Q."/>
        </authorList>
    </citation>
    <scope>NUCLEOTIDE SEQUENCE</scope>
    <source>
        <strain evidence="3">H3</strain>
        <tissue evidence="3">Leaf</tissue>
    </source>
</reference>
<feature type="compositionally biased region" description="Basic and acidic residues" evidence="1">
    <location>
        <begin position="375"/>
        <end position="386"/>
    </location>
</feature>
<feature type="region of interest" description="Disordered" evidence="1">
    <location>
        <begin position="472"/>
        <end position="495"/>
    </location>
</feature>
<dbReference type="AlphaFoldDB" id="A0A9D4UPM0"/>
<accession>A0A9D4UPM0</accession>
<sequence>MEGSPSAHSPDARDSRPSFRKPANEASRRNYRRHSPSLSHSRSPSPGGWKRDRSPSYQEDGGSKKGRTNDADSGKGREDAQFKRGTDMSRSYGNHSRDRHGRAESYDHNFSRRHSSHYDRNYQVSRSDYSRYDEGRYARRSPERSTRERNAEDSGYRRREDRDRDERLSDARAAADRDKAREEEDVRDRYKSRDREARRGQERSGEKYRDDGSDVEAQQSRHGKRVDNGTGRKDAVALEGRDRDIDKRDSREGLKAKADVEKAKERESGRRGREDGKESESYRSDGDGRRNKDKGHRGHDEHRRRPFPSYDNKGYSSDEPEGTDELSRERSHGHNHSKRGDKDKKYSGDKGRSKFSSLEPAPEAQEAGMISDPLDESKRMDDDSKGSKWGPEADNPDSTTTSSDPEVAKMAAMKAAALVNINLGGFKSVDEKKKMLWGSKEQKPAAASGTNRWDTVQFADRDRQEKFNKLMGVKGDVGGDGQGNTNTSFTTEKQEELQQDLEKQFTAGLRRRDGRTVGLGL</sequence>
<evidence type="ECO:0000313" key="3">
    <source>
        <dbReference type="EMBL" id="KAI5071103.1"/>
    </source>
</evidence>
<keyword evidence="4" id="KW-1185">Reference proteome</keyword>
<dbReference type="Pfam" id="PF15477">
    <property type="entry name" value="SMAP"/>
    <property type="match status" value="1"/>
</dbReference>
<feature type="domain" description="Small acidic protein-like" evidence="2">
    <location>
        <begin position="453"/>
        <end position="520"/>
    </location>
</feature>
<feature type="compositionally biased region" description="Basic and acidic residues" evidence="1">
    <location>
        <begin position="10"/>
        <end position="28"/>
    </location>
</feature>
<evidence type="ECO:0000256" key="1">
    <source>
        <dbReference type="SAM" id="MobiDB-lite"/>
    </source>
</evidence>
<gene>
    <name evidence="3" type="ORF">GOP47_0013354</name>
</gene>
<dbReference type="InterPro" id="IPR028124">
    <property type="entry name" value="SMAP_dom"/>
</dbReference>
<dbReference type="Proteomes" id="UP000886520">
    <property type="component" value="Chromosome 13"/>
</dbReference>
<dbReference type="PANTHER" id="PTHR22426:SF2">
    <property type="entry name" value="ARGININE_SERINE-RICH COILED-COIL PROTEIN 2"/>
    <property type="match status" value="1"/>
</dbReference>
<protein>
    <recommendedName>
        <fullName evidence="2">Small acidic protein-like domain-containing protein</fullName>
    </recommendedName>
</protein>
<feature type="compositionally biased region" description="Low complexity" evidence="1">
    <location>
        <begin position="36"/>
        <end position="46"/>
    </location>
</feature>
<feature type="compositionally biased region" description="Basic and acidic residues" evidence="1">
    <location>
        <begin position="128"/>
        <end position="212"/>
    </location>
</feature>
<dbReference type="OrthoDB" id="1928974at2759"/>
<comment type="caution">
    <text evidence="3">The sequence shown here is derived from an EMBL/GenBank/DDBJ whole genome shotgun (WGS) entry which is preliminary data.</text>
</comment>
<dbReference type="PANTHER" id="PTHR22426">
    <property type="entry name" value="ARGININE_SERINE-RICH COILED-COIL PROTEIN 2"/>
    <property type="match status" value="1"/>
</dbReference>
<evidence type="ECO:0000313" key="4">
    <source>
        <dbReference type="Proteomes" id="UP000886520"/>
    </source>
</evidence>
<feature type="region of interest" description="Disordered" evidence="1">
    <location>
        <begin position="1"/>
        <end position="408"/>
    </location>
</feature>
<organism evidence="3 4">
    <name type="scientific">Adiantum capillus-veneris</name>
    <name type="common">Maidenhair fern</name>
    <dbReference type="NCBI Taxonomy" id="13818"/>
    <lineage>
        <taxon>Eukaryota</taxon>
        <taxon>Viridiplantae</taxon>
        <taxon>Streptophyta</taxon>
        <taxon>Embryophyta</taxon>
        <taxon>Tracheophyta</taxon>
        <taxon>Polypodiopsida</taxon>
        <taxon>Polypodiidae</taxon>
        <taxon>Polypodiales</taxon>
        <taxon>Pteridineae</taxon>
        <taxon>Pteridaceae</taxon>
        <taxon>Vittarioideae</taxon>
        <taxon>Adiantum</taxon>
    </lineage>
</organism>